<comment type="caution">
    <text evidence="11">The sequence shown here is derived from an EMBL/GenBank/DDBJ whole genome shotgun (WGS) entry which is preliminary data.</text>
</comment>
<keyword evidence="3" id="KW-0597">Phosphoprotein</keyword>
<feature type="compositionally biased region" description="Polar residues" evidence="9">
    <location>
        <begin position="341"/>
        <end position="361"/>
    </location>
</feature>
<dbReference type="InterPro" id="IPR007110">
    <property type="entry name" value="Ig-like_dom"/>
</dbReference>
<evidence type="ECO:0000256" key="7">
    <source>
        <dbReference type="ARBA" id="ARBA00023319"/>
    </source>
</evidence>
<keyword evidence="4" id="KW-0677">Repeat</keyword>
<dbReference type="PANTHER" id="PTHR10075:SF23">
    <property type="entry name" value="MYOTILIN"/>
    <property type="match status" value="1"/>
</dbReference>
<dbReference type="PROSITE" id="PS50835">
    <property type="entry name" value="IG_LIKE"/>
    <property type="match status" value="3"/>
</dbReference>
<dbReference type="SMART" id="SM00409">
    <property type="entry name" value="IG"/>
    <property type="match status" value="3"/>
</dbReference>
<dbReference type="Gene3D" id="2.60.40.10">
    <property type="entry name" value="Immunoglobulins"/>
    <property type="match status" value="3"/>
</dbReference>
<dbReference type="InterPro" id="IPR003599">
    <property type="entry name" value="Ig_sub"/>
</dbReference>
<evidence type="ECO:0000256" key="9">
    <source>
        <dbReference type="SAM" id="MobiDB-lite"/>
    </source>
</evidence>
<evidence type="ECO:0000259" key="10">
    <source>
        <dbReference type="PROSITE" id="PS50835"/>
    </source>
</evidence>
<dbReference type="Pfam" id="PF07679">
    <property type="entry name" value="I-set"/>
    <property type="match status" value="3"/>
</dbReference>
<dbReference type="InterPro" id="IPR036179">
    <property type="entry name" value="Ig-like_dom_sf"/>
</dbReference>
<feature type="compositionally biased region" description="Polar residues" evidence="9">
    <location>
        <begin position="598"/>
        <end position="608"/>
    </location>
</feature>
<dbReference type="InterPro" id="IPR013783">
    <property type="entry name" value="Ig-like_fold"/>
</dbReference>
<feature type="region of interest" description="Disordered" evidence="9">
    <location>
        <begin position="854"/>
        <end position="878"/>
    </location>
</feature>
<dbReference type="Proteomes" id="UP001230051">
    <property type="component" value="Unassembled WGS sequence"/>
</dbReference>
<feature type="region of interest" description="Disordered" evidence="9">
    <location>
        <begin position="217"/>
        <end position="325"/>
    </location>
</feature>
<dbReference type="EMBL" id="JAGXEW010000019">
    <property type="protein sequence ID" value="KAK1161284.1"/>
    <property type="molecule type" value="Genomic_DNA"/>
</dbReference>
<dbReference type="PANTHER" id="PTHR10075">
    <property type="entry name" value="BASIGIN RELATED"/>
    <property type="match status" value="1"/>
</dbReference>
<gene>
    <name evidence="11" type="primary">MYOT</name>
    <name evidence="11" type="ORF">AOXY_G20233</name>
</gene>
<feature type="domain" description="Ig-like" evidence="10">
    <location>
        <begin position="97"/>
        <end position="188"/>
    </location>
</feature>
<reference evidence="11" key="1">
    <citation type="submission" date="2022-02" db="EMBL/GenBank/DDBJ databases">
        <title>Atlantic sturgeon de novo genome assembly.</title>
        <authorList>
            <person name="Stock M."/>
            <person name="Klopp C."/>
            <person name="Guiguen Y."/>
            <person name="Cabau C."/>
            <person name="Parinello H."/>
            <person name="Santidrian Yebra-Pimentel E."/>
            <person name="Kuhl H."/>
            <person name="Dirks R.P."/>
            <person name="Guessner J."/>
            <person name="Wuertz S."/>
            <person name="Du K."/>
            <person name="Schartl M."/>
        </authorList>
    </citation>
    <scope>NUCLEOTIDE SEQUENCE</scope>
    <source>
        <strain evidence="11">STURGEONOMICS-FGT-2020</strain>
        <tissue evidence="11">Whole blood</tissue>
    </source>
</reference>
<dbReference type="AlphaFoldDB" id="A0AAD8G242"/>
<feature type="domain" description="Ig-like" evidence="10">
    <location>
        <begin position="634"/>
        <end position="719"/>
    </location>
</feature>
<organism evidence="11 12">
    <name type="scientific">Acipenser oxyrinchus oxyrinchus</name>
    <dbReference type="NCBI Taxonomy" id="40147"/>
    <lineage>
        <taxon>Eukaryota</taxon>
        <taxon>Metazoa</taxon>
        <taxon>Chordata</taxon>
        <taxon>Craniata</taxon>
        <taxon>Vertebrata</taxon>
        <taxon>Euteleostomi</taxon>
        <taxon>Actinopterygii</taxon>
        <taxon>Chondrostei</taxon>
        <taxon>Acipenseriformes</taxon>
        <taxon>Acipenseridae</taxon>
        <taxon>Acipenser</taxon>
    </lineage>
</organism>
<evidence type="ECO:0000313" key="12">
    <source>
        <dbReference type="Proteomes" id="UP001230051"/>
    </source>
</evidence>
<keyword evidence="7" id="KW-0393">Immunoglobulin domain</keyword>
<evidence type="ECO:0000313" key="11">
    <source>
        <dbReference type="EMBL" id="KAK1161284.1"/>
    </source>
</evidence>
<evidence type="ECO:0000256" key="3">
    <source>
        <dbReference type="ARBA" id="ARBA00022553"/>
    </source>
</evidence>
<dbReference type="GO" id="GO:0007411">
    <property type="term" value="P:axon guidance"/>
    <property type="evidence" value="ECO:0007669"/>
    <property type="project" value="TreeGrafter"/>
</dbReference>
<dbReference type="GO" id="GO:0098632">
    <property type="term" value="F:cell-cell adhesion mediator activity"/>
    <property type="evidence" value="ECO:0007669"/>
    <property type="project" value="TreeGrafter"/>
</dbReference>
<proteinExistence type="inferred from homology"/>
<dbReference type="GO" id="GO:0030018">
    <property type="term" value="C:Z disc"/>
    <property type="evidence" value="ECO:0007669"/>
    <property type="project" value="UniProtKB-SubCell"/>
</dbReference>
<sequence length="878" mass="96145">MLSYQGKNRTEVRVQRYTLISTDPVAGRSMAQVQKKTTSVSLTISSCMRESSSSFSSSSSVLQQRQSSLAQPLCINSQQTQSPSSSHNYAGNGGVTPAFVKCLHDISTVKGQLVVLECRIRGNPPLQVLWFREEEQILDSADFRILRKSACSLSQHCKEVCTLVITEAFPEDSGLFKCVAGNQYGTVSCSALLEVYSGVDEVLAEGELSQAEEDFSSFLCDPSGIPPPPEWPDSPEEESAPPLPPQSSTQGEFWDLQEHRASLSEAASSSAQSRVSSESCTLPPPPVEEEPPQHQASSSQPRKQQDPAGDMSTVNVPSYSPTIYPPCMFNYERPRHFIQSQPLFQAPSYESLQGKQGQQGQAPFPNGHEPSPSSSTLGSPVSTPSSPREQPPAPSHSTMRSSVTLMPKVSSNATPQSPAAFLRSILPSQPASAPQPKPVSLSQPKPASHPQPQPLLISKPQPPSTLCSQPSPSPPSISPSLPKSSPVQALSPAAFLGSVLPNQPPANPRGSLASDSFPRPLLKTPRPAPRSTDEQIQGSKDALIQDLERKLRCKEARRQNGSQKLTYEERMARRLLGPHNAASVFELDNSEDSHLEQQDSPDGRQTGTGKLWSRPGSRSEESETASIQEKCYAPRFFQVPQDLTVEEGRFCRIDFKVGGLPTPDVVWYLNGKPIRPDDFHKMLVCEKGVHSFIIEVVTVDHAGVYECVARNRAGENRFTLQLDVIAQERRQAPVFTQKMQNCQAVEGDTVRLECQVSAAPPPELYWKKDNEMLHVDPERISVYQDNTGRLCLLIERVEKADAGWYTVSAINDAGMSTCNARVDIGTRMNKSTPSGRHLKVRPTFSQYSVLNGQRADNRRSLSPASPVQTAPLYESDEL</sequence>
<protein>
    <submittedName>
        <fullName evidence="11">Myotilin-like isoform X1</fullName>
    </submittedName>
</protein>
<dbReference type="GO" id="GO:0070593">
    <property type="term" value="P:dendrite self-avoidance"/>
    <property type="evidence" value="ECO:0007669"/>
    <property type="project" value="TreeGrafter"/>
</dbReference>
<keyword evidence="2" id="KW-0963">Cytoplasm</keyword>
<dbReference type="InterPro" id="IPR003598">
    <property type="entry name" value="Ig_sub2"/>
</dbReference>
<evidence type="ECO:0000256" key="2">
    <source>
        <dbReference type="ARBA" id="ARBA00022490"/>
    </source>
</evidence>
<feature type="region of interest" description="Disordered" evidence="9">
    <location>
        <begin position="590"/>
        <end position="626"/>
    </location>
</feature>
<dbReference type="FunFam" id="2.60.40.10:FF:001108">
    <property type="entry name" value="palladin isoform X2"/>
    <property type="match status" value="1"/>
</dbReference>
<feature type="region of interest" description="Disordered" evidence="9">
    <location>
        <begin position="341"/>
        <end position="540"/>
    </location>
</feature>
<accession>A0AAD8G242</accession>
<dbReference type="GO" id="GO:0030424">
    <property type="term" value="C:axon"/>
    <property type="evidence" value="ECO:0007669"/>
    <property type="project" value="TreeGrafter"/>
</dbReference>
<feature type="compositionally biased region" description="Low complexity" evidence="9">
    <location>
        <begin position="370"/>
        <end position="387"/>
    </location>
</feature>
<dbReference type="InterPro" id="IPR013098">
    <property type="entry name" value="Ig_I-set"/>
</dbReference>
<feature type="domain" description="Ig-like" evidence="10">
    <location>
        <begin position="733"/>
        <end position="823"/>
    </location>
</feature>
<feature type="compositionally biased region" description="Polar residues" evidence="9">
    <location>
        <begin position="395"/>
        <end position="417"/>
    </location>
</feature>
<dbReference type="SUPFAM" id="SSF48726">
    <property type="entry name" value="Immunoglobulin"/>
    <property type="match status" value="3"/>
</dbReference>
<keyword evidence="6" id="KW-0009">Actin-binding</keyword>
<comment type="similarity">
    <text evidence="8">Belongs to the myotilin/palladin family.</text>
</comment>
<feature type="compositionally biased region" description="Polar residues" evidence="9">
    <location>
        <begin position="312"/>
        <end position="321"/>
    </location>
</feature>
<evidence type="ECO:0000256" key="6">
    <source>
        <dbReference type="ARBA" id="ARBA00023203"/>
    </source>
</evidence>
<dbReference type="GO" id="GO:0005886">
    <property type="term" value="C:plasma membrane"/>
    <property type="evidence" value="ECO:0007669"/>
    <property type="project" value="TreeGrafter"/>
</dbReference>
<evidence type="ECO:0000256" key="1">
    <source>
        <dbReference type="ARBA" id="ARBA00004216"/>
    </source>
</evidence>
<dbReference type="FunFam" id="2.60.40.10:FF:003255">
    <property type="match status" value="1"/>
</dbReference>
<name>A0AAD8G242_ACIOX</name>
<feature type="compositionally biased region" description="Low complexity" evidence="9">
    <location>
        <begin position="263"/>
        <end position="279"/>
    </location>
</feature>
<keyword evidence="5" id="KW-1015">Disulfide bond</keyword>
<evidence type="ECO:0000256" key="8">
    <source>
        <dbReference type="ARBA" id="ARBA00061540"/>
    </source>
</evidence>
<comment type="subcellular location">
    <subcellularLocation>
        <location evidence="1">Cytoplasm</location>
        <location evidence="1">Myofibril</location>
        <location evidence="1">Sarcomere</location>
        <location evidence="1">Z line</location>
    </subcellularLocation>
</comment>
<dbReference type="FunFam" id="2.60.40.10:FF:000702">
    <property type="entry name" value="Myotilin"/>
    <property type="match status" value="1"/>
</dbReference>
<dbReference type="GO" id="GO:0003779">
    <property type="term" value="F:actin binding"/>
    <property type="evidence" value="ECO:0007669"/>
    <property type="project" value="UniProtKB-KW"/>
</dbReference>
<evidence type="ECO:0000256" key="5">
    <source>
        <dbReference type="ARBA" id="ARBA00023157"/>
    </source>
</evidence>
<evidence type="ECO:0000256" key="4">
    <source>
        <dbReference type="ARBA" id="ARBA00022737"/>
    </source>
</evidence>
<dbReference type="GO" id="GO:0007156">
    <property type="term" value="P:homophilic cell adhesion via plasma membrane adhesion molecules"/>
    <property type="evidence" value="ECO:0007669"/>
    <property type="project" value="TreeGrafter"/>
</dbReference>
<keyword evidence="12" id="KW-1185">Reference proteome</keyword>
<dbReference type="SMART" id="SM00408">
    <property type="entry name" value="IGc2"/>
    <property type="match status" value="3"/>
</dbReference>